<proteinExistence type="predicted"/>
<gene>
    <name evidence="2" type="ORF">EXN24_05155</name>
</gene>
<dbReference type="AlphaFoldDB" id="A0AA95AJE0"/>
<keyword evidence="1" id="KW-0732">Signal</keyword>
<evidence type="ECO:0000256" key="1">
    <source>
        <dbReference type="SAM" id="SignalP"/>
    </source>
</evidence>
<comment type="caution">
    <text evidence="2">The sequence shown here is derived from an EMBL/GenBank/DDBJ whole genome shotgun (WGS) entry which is preliminary data.</text>
</comment>
<name>A0AA95AJE0_RHIRH</name>
<accession>A0AA95AJE0</accession>
<dbReference type="EMBL" id="SGOB01000001">
    <property type="protein sequence ID" value="TRA90900.1"/>
    <property type="molecule type" value="Genomic_DNA"/>
</dbReference>
<feature type="chain" id="PRO_5041659923" evidence="1">
    <location>
        <begin position="20"/>
        <end position="106"/>
    </location>
</feature>
<reference evidence="2 3" key="1">
    <citation type="journal article" date="2019" name="Appl. Microbiol. Biotechnol.">
        <title>Differential efficiency of wild type rhizogenic strains for rol gene transformation of plants.</title>
        <authorList>
            <person name="Desmet S."/>
            <person name="De Keyser E."/>
            <person name="Van Vaerenbergh J."/>
            <person name="Baeyen S."/>
            <person name="Van Huylenbroeck J."/>
            <person name="Geelen D."/>
            <person name="Dhooghe E."/>
        </authorList>
    </citation>
    <scope>NUCLEOTIDE SEQUENCE [LARGE SCALE GENOMIC DNA]</scope>
    <source>
        <strain evidence="2 3">B 4.1</strain>
    </source>
</reference>
<evidence type="ECO:0000313" key="2">
    <source>
        <dbReference type="EMBL" id="TRA90900.1"/>
    </source>
</evidence>
<organism evidence="2 3">
    <name type="scientific">Rhizobium rhizogenes</name>
    <name type="common">Agrobacterium rhizogenes</name>
    <dbReference type="NCBI Taxonomy" id="359"/>
    <lineage>
        <taxon>Bacteria</taxon>
        <taxon>Pseudomonadati</taxon>
        <taxon>Pseudomonadota</taxon>
        <taxon>Alphaproteobacteria</taxon>
        <taxon>Hyphomicrobiales</taxon>
        <taxon>Rhizobiaceae</taxon>
        <taxon>Rhizobium/Agrobacterium group</taxon>
        <taxon>Rhizobium</taxon>
    </lineage>
</organism>
<protein>
    <submittedName>
        <fullName evidence="2">Uncharacterized protein</fullName>
    </submittedName>
</protein>
<sequence length="106" mass="11188">MKKAFAAVVAMVVATPTIAAEDKSVQNAYSLCSIIDGTGLASSACEVSGWNSSVTTTIDMTSGEARKLCSQVAGEMKNRGVRFRQGWTLQIKSPYSGTNSIAFCNL</sequence>
<dbReference type="Proteomes" id="UP000320858">
    <property type="component" value="Unassembled WGS sequence"/>
</dbReference>
<dbReference type="RefSeq" id="WP_142851096.1">
    <property type="nucleotide sequence ID" value="NZ_SGOB01000001.1"/>
</dbReference>
<evidence type="ECO:0000313" key="3">
    <source>
        <dbReference type="Proteomes" id="UP000320858"/>
    </source>
</evidence>
<feature type="signal peptide" evidence="1">
    <location>
        <begin position="1"/>
        <end position="19"/>
    </location>
</feature>